<reference evidence="2 3" key="1">
    <citation type="journal article" date="2022" name="Nat. Plants">
        <title>Genomes of leafy and leafless Platanthera orchids illuminate the evolution of mycoheterotrophy.</title>
        <authorList>
            <person name="Li M.H."/>
            <person name="Liu K.W."/>
            <person name="Li Z."/>
            <person name="Lu H.C."/>
            <person name="Ye Q.L."/>
            <person name="Zhang D."/>
            <person name="Wang J.Y."/>
            <person name="Li Y.F."/>
            <person name="Zhong Z.M."/>
            <person name="Liu X."/>
            <person name="Yu X."/>
            <person name="Liu D.K."/>
            <person name="Tu X.D."/>
            <person name="Liu B."/>
            <person name="Hao Y."/>
            <person name="Liao X.Y."/>
            <person name="Jiang Y.T."/>
            <person name="Sun W.H."/>
            <person name="Chen J."/>
            <person name="Chen Y.Q."/>
            <person name="Ai Y."/>
            <person name="Zhai J.W."/>
            <person name="Wu S.S."/>
            <person name="Zhou Z."/>
            <person name="Hsiao Y.Y."/>
            <person name="Wu W.L."/>
            <person name="Chen Y.Y."/>
            <person name="Lin Y.F."/>
            <person name="Hsu J.L."/>
            <person name="Li C.Y."/>
            <person name="Wang Z.W."/>
            <person name="Zhao X."/>
            <person name="Zhong W.Y."/>
            <person name="Ma X.K."/>
            <person name="Ma L."/>
            <person name="Huang J."/>
            <person name="Chen G.Z."/>
            <person name="Huang M.Z."/>
            <person name="Huang L."/>
            <person name="Peng D.H."/>
            <person name="Luo Y.B."/>
            <person name="Zou S.Q."/>
            <person name="Chen S.P."/>
            <person name="Lan S."/>
            <person name="Tsai W.C."/>
            <person name="Van de Peer Y."/>
            <person name="Liu Z.J."/>
        </authorList>
    </citation>
    <scope>NUCLEOTIDE SEQUENCE [LARGE SCALE GENOMIC DNA]</scope>
    <source>
        <strain evidence="2">Lor288</strain>
    </source>
</reference>
<proteinExistence type="predicted"/>
<evidence type="ECO:0000313" key="3">
    <source>
        <dbReference type="Proteomes" id="UP001412067"/>
    </source>
</evidence>
<dbReference type="Proteomes" id="UP001412067">
    <property type="component" value="Unassembled WGS sequence"/>
</dbReference>
<comment type="caution">
    <text evidence="2">The sequence shown here is derived from an EMBL/GenBank/DDBJ whole genome shotgun (WGS) entry which is preliminary data.</text>
</comment>
<keyword evidence="1" id="KW-0812">Transmembrane</keyword>
<keyword evidence="3" id="KW-1185">Reference proteome</keyword>
<name>A0ABR2LMU6_9ASPA</name>
<protein>
    <submittedName>
        <fullName evidence="2">Uncharacterized protein</fullName>
    </submittedName>
</protein>
<gene>
    <name evidence="2" type="ORF">KSP40_PGU000667</name>
</gene>
<feature type="transmembrane region" description="Helical" evidence="1">
    <location>
        <begin position="104"/>
        <end position="125"/>
    </location>
</feature>
<evidence type="ECO:0000256" key="1">
    <source>
        <dbReference type="SAM" id="Phobius"/>
    </source>
</evidence>
<dbReference type="EMBL" id="JBBWWR010000018">
    <property type="protein sequence ID" value="KAK8943849.1"/>
    <property type="molecule type" value="Genomic_DNA"/>
</dbReference>
<keyword evidence="1" id="KW-0472">Membrane</keyword>
<sequence length="373" mass="41023">MGMRSGITLLIKGGQGIESGWPRRPQQHVKHCGVTPQNHAVKGGLVTLLIHPGPRSTLGVLGKVGFNFPILLTFIHYNLSWLLMAIMNAFSFLPTSPPAKSSQFLSLLTLGIVISFSTGLANVSLKYNSCRGDSYRPRFSLTWGVRCSGVDNSDCREQNSLVQSLAQGKLDDFSVGEHQYQDSIRTAAQMGMSSGITLLVKGGKRLEDLRASVFSELRTSEGAKRLQQRICGPTVFGKVGFNFPILLTFIHYSLSWLLMAIMNAFSFLPTSPPAKSSQFLSFLTLGIVMSFSTGLANVSLKYNSCRGDSYRPGFSLIWGVRCSGVWIIPSAVNKILWSNLQHKENWTALAYALQVAIFSFLDCLIHEIEKMGN</sequence>
<keyword evidence="1" id="KW-1133">Transmembrane helix</keyword>
<feature type="transmembrane region" description="Helical" evidence="1">
    <location>
        <begin position="279"/>
        <end position="298"/>
    </location>
</feature>
<feature type="transmembrane region" description="Helical" evidence="1">
    <location>
        <begin position="64"/>
        <end position="84"/>
    </location>
</feature>
<evidence type="ECO:0000313" key="2">
    <source>
        <dbReference type="EMBL" id="KAK8943849.1"/>
    </source>
</evidence>
<feature type="transmembrane region" description="Helical" evidence="1">
    <location>
        <begin position="245"/>
        <end position="267"/>
    </location>
</feature>
<accession>A0ABR2LMU6</accession>
<organism evidence="2 3">
    <name type="scientific">Platanthera guangdongensis</name>
    <dbReference type="NCBI Taxonomy" id="2320717"/>
    <lineage>
        <taxon>Eukaryota</taxon>
        <taxon>Viridiplantae</taxon>
        <taxon>Streptophyta</taxon>
        <taxon>Embryophyta</taxon>
        <taxon>Tracheophyta</taxon>
        <taxon>Spermatophyta</taxon>
        <taxon>Magnoliopsida</taxon>
        <taxon>Liliopsida</taxon>
        <taxon>Asparagales</taxon>
        <taxon>Orchidaceae</taxon>
        <taxon>Orchidoideae</taxon>
        <taxon>Orchideae</taxon>
        <taxon>Orchidinae</taxon>
        <taxon>Platanthera</taxon>
    </lineage>
</organism>